<organism evidence="1 2">
    <name type="scientific">Gnathostoma spinigerum</name>
    <dbReference type="NCBI Taxonomy" id="75299"/>
    <lineage>
        <taxon>Eukaryota</taxon>
        <taxon>Metazoa</taxon>
        <taxon>Ecdysozoa</taxon>
        <taxon>Nematoda</taxon>
        <taxon>Chromadorea</taxon>
        <taxon>Rhabditida</taxon>
        <taxon>Spirurina</taxon>
        <taxon>Gnathostomatomorpha</taxon>
        <taxon>Gnathostomatoidea</taxon>
        <taxon>Gnathostomatidae</taxon>
        <taxon>Gnathostoma</taxon>
    </lineage>
</organism>
<sequence>MVGLRSHVGRISPHLSKNYAVSTRQQLRPNTDLFAVVMPLYNIFHHPAIEVRKVKRFSFAETMFMKSLRQNRSASPMALSRSPRFLVLPNILFSTKLLLDCSAYEISAVNPHIPHIVNRYMKLRS</sequence>
<evidence type="ECO:0000313" key="2">
    <source>
        <dbReference type="Proteomes" id="UP001608902"/>
    </source>
</evidence>
<dbReference type="AlphaFoldDB" id="A0ABD6E450"/>
<gene>
    <name evidence="1" type="ORF">AB6A40_000969</name>
</gene>
<dbReference type="EMBL" id="JBGFUD010000320">
    <property type="protein sequence ID" value="MFH4974260.1"/>
    <property type="molecule type" value="Genomic_DNA"/>
</dbReference>
<name>A0ABD6E450_9BILA</name>
<keyword evidence="2" id="KW-1185">Reference proteome</keyword>
<dbReference type="Proteomes" id="UP001608902">
    <property type="component" value="Unassembled WGS sequence"/>
</dbReference>
<evidence type="ECO:0000313" key="1">
    <source>
        <dbReference type="EMBL" id="MFH4974260.1"/>
    </source>
</evidence>
<protein>
    <submittedName>
        <fullName evidence="1">Uncharacterized protein</fullName>
    </submittedName>
</protein>
<accession>A0ABD6E450</accession>
<reference evidence="1 2" key="1">
    <citation type="submission" date="2024-08" db="EMBL/GenBank/DDBJ databases">
        <title>Gnathostoma spinigerum genome.</title>
        <authorList>
            <person name="Gonzalez-Bertolin B."/>
            <person name="Monzon S."/>
            <person name="Zaballos A."/>
            <person name="Jimenez P."/>
            <person name="Dekumyoy P."/>
            <person name="Varona S."/>
            <person name="Cuesta I."/>
            <person name="Sumanam S."/>
            <person name="Adisakwattana P."/>
            <person name="Gasser R.B."/>
            <person name="Hernandez-Gonzalez A."/>
            <person name="Young N.D."/>
            <person name="Perteguer M.J."/>
        </authorList>
    </citation>
    <scope>NUCLEOTIDE SEQUENCE [LARGE SCALE GENOMIC DNA]</scope>
    <source>
        <strain evidence="1">AL3</strain>
        <tissue evidence="1">Liver</tissue>
    </source>
</reference>
<proteinExistence type="predicted"/>
<comment type="caution">
    <text evidence="1">The sequence shown here is derived from an EMBL/GenBank/DDBJ whole genome shotgun (WGS) entry which is preliminary data.</text>
</comment>